<keyword evidence="10" id="KW-1185">Reference proteome</keyword>
<sequence>MKRLLLTLLIPLLAAACTSTVVPQPKSAESYLQEGENFFERGLYDDAIGAWEKVRDSYYSPELNVIAELKIAEAYYLDERYAEAAAAYEDFLKQHPDHEKTSRVLYELGMSYYNQRLSADRDQGATRNALSTFESFLQQFPQDPKAEGVQVMADRCRDLLADHELYVGRFYYRTKKYAAASSRLEGLFKRYPNYFHRDEAYYYLGQAYLMKEDRTRAAQAFNELYREFPNSEFILPAQKLLEKRY</sequence>
<dbReference type="InterPro" id="IPR019734">
    <property type="entry name" value="TPR_rpt"/>
</dbReference>
<gene>
    <name evidence="9" type="ORF">DESUT3_29570</name>
</gene>
<dbReference type="NCBIfam" id="TIGR03302">
    <property type="entry name" value="OM_YfiO"/>
    <property type="match status" value="1"/>
</dbReference>
<keyword evidence="5" id="KW-0449">Lipoprotein</keyword>
<protein>
    <recommendedName>
        <fullName evidence="8">Outer membrane lipoprotein BamD-like domain-containing protein</fullName>
    </recommendedName>
</protein>
<dbReference type="InterPro" id="IPR039565">
    <property type="entry name" value="BamD-like"/>
</dbReference>
<evidence type="ECO:0000256" key="4">
    <source>
        <dbReference type="ARBA" id="ARBA00023237"/>
    </source>
</evidence>
<feature type="repeat" description="TPR" evidence="6">
    <location>
        <begin position="198"/>
        <end position="231"/>
    </location>
</feature>
<keyword evidence="2" id="KW-0472">Membrane</keyword>
<reference evidence="9 10" key="1">
    <citation type="journal article" date="2016" name="C (Basel)">
        <title>Selective Growth of and Electricity Production by Marine Exoelectrogenic Bacteria in Self-Aggregated Hydrogel of Microbially Reduced Graphene Oxide.</title>
        <authorList>
            <person name="Yoshida N."/>
            <person name="Goto Y."/>
            <person name="Miyata Y."/>
        </authorList>
    </citation>
    <scope>NUCLEOTIDE SEQUENCE [LARGE SCALE GENOMIC DNA]</scope>
    <source>
        <strain evidence="9 10">NIT-T3</strain>
    </source>
</reference>
<dbReference type="SUPFAM" id="SSF48452">
    <property type="entry name" value="TPR-like"/>
    <property type="match status" value="1"/>
</dbReference>
<dbReference type="SMART" id="SM00028">
    <property type="entry name" value="TPR"/>
    <property type="match status" value="3"/>
</dbReference>
<evidence type="ECO:0000256" key="1">
    <source>
        <dbReference type="ARBA" id="ARBA00022729"/>
    </source>
</evidence>
<feature type="domain" description="Outer membrane lipoprotein BamD-like" evidence="8">
    <location>
        <begin position="30"/>
        <end position="209"/>
    </location>
</feature>
<feature type="chain" id="PRO_5046844759" description="Outer membrane lipoprotein BamD-like domain-containing protein" evidence="7">
    <location>
        <begin position="24"/>
        <end position="245"/>
    </location>
</feature>
<keyword evidence="4" id="KW-0998">Cell outer membrane</keyword>
<evidence type="ECO:0000259" key="8">
    <source>
        <dbReference type="Pfam" id="PF13525"/>
    </source>
</evidence>
<dbReference type="Proteomes" id="UP001319827">
    <property type="component" value="Chromosome"/>
</dbReference>
<dbReference type="InterPro" id="IPR017689">
    <property type="entry name" value="BamD"/>
</dbReference>
<keyword evidence="3" id="KW-0564">Palmitate</keyword>
<dbReference type="PANTHER" id="PTHR37423">
    <property type="entry name" value="SOLUBLE LYTIC MUREIN TRANSGLYCOSYLASE-RELATED"/>
    <property type="match status" value="1"/>
</dbReference>
<dbReference type="InterPro" id="IPR011990">
    <property type="entry name" value="TPR-like_helical_dom_sf"/>
</dbReference>
<dbReference type="PANTHER" id="PTHR37423:SF1">
    <property type="entry name" value="OUTER MEMBRANE PROTEIN ASSEMBLY FACTOR BAMD"/>
    <property type="match status" value="1"/>
</dbReference>
<organism evidence="9 10">
    <name type="scientific">Desulfuromonas versatilis</name>
    <dbReference type="NCBI Taxonomy" id="2802975"/>
    <lineage>
        <taxon>Bacteria</taxon>
        <taxon>Pseudomonadati</taxon>
        <taxon>Thermodesulfobacteriota</taxon>
        <taxon>Desulfuromonadia</taxon>
        <taxon>Desulfuromonadales</taxon>
        <taxon>Desulfuromonadaceae</taxon>
        <taxon>Desulfuromonas</taxon>
    </lineage>
</organism>
<dbReference type="PROSITE" id="PS50005">
    <property type="entry name" value="TPR"/>
    <property type="match status" value="1"/>
</dbReference>
<dbReference type="EMBL" id="AP024355">
    <property type="protein sequence ID" value="BCR05888.1"/>
    <property type="molecule type" value="Genomic_DNA"/>
</dbReference>
<name>A0ABM8HS79_9BACT</name>
<dbReference type="PROSITE" id="PS51257">
    <property type="entry name" value="PROKAR_LIPOPROTEIN"/>
    <property type="match status" value="1"/>
</dbReference>
<evidence type="ECO:0000256" key="3">
    <source>
        <dbReference type="ARBA" id="ARBA00023139"/>
    </source>
</evidence>
<evidence type="ECO:0000313" key="10">
    <source>
        <dbReference type="Proteomes" id="UP001319827"/>
    </source>
</evidence>
<evidence type="ECO:0000256" key="2">
    <source>
        <dbReference type="ARBA" id="ARBA00023136"/>
    </source>
</evidence>
<evidence type="ECO:0000256" key="5">
    <source>
        <dbReference type="ARBA" id="ARBA00023288"/>
    </source>
</evidence>
<keyword evidence="6" id="KW-0802">TPR repeat</keyword>
<accession>A0ABM8HS79</accession>
<evidence type="ECO:0000313" key="9">
    <source>
        <dbReference type="EMBL" id="BCR05888.1"/>
    </source>
</evidence>
<proteinExistence type="inferred from homology"/>
<dbReference type="HAMAP" id="MF_00922">
    <property type="entry name" value="OM_assembly_BamD"/>
    <property type="match status" value="1"/>
</dbReference>
<feature type="signal peptide" evidence="7">
    <location>
        <begin position="1"/>
        <end position="23"/>
    </location>
</feature>
<dbReference type="RefSeq" id="WP_221249282.1">
    <property type="nucleotide sequence ID" value="NZ_AP024355.1"/>
</dbReference>
<evidence type="ECO:0000256" key="7">
    <source>
        <dbReference type="SAM" id="SignalP"/>
    </source>
</evidence>
<keyword evidence="1 7" id="KW-0732">Signal</keyword>
<evidence type="ECO:0000256" key="6">
    <source>
        <dbReference type="PROSITE-ProRule" id="PRU00339"/>
    </source>
</evidence>
<dbReference type="Gene3D" id="1.25.40.10">
    <property type="entry name" value="Tetratricopeptide repeat domain"/>
    <property type="match status" value="1"/>
</dbReference>
<dbReference type="Pfam" id="PF13525">
    <property type="entry name" value="YfiO"/>
    <property type="match status" value="1"/>
</dbReference>
<reference evidence="9 10" key="2">
    <citation type="journal article" date="2021" name="Int. J. Syst. Evol. Microbiol.">
        <title>Isolation and Polyphasic Characterization of Desulfuromonas versatilis sp. Nov., an Electrogenic Bacteria Capable of Versatile Metabolism Isolated from a Graphene Oxide-Reducing Enrichment Culture.</title>
        <authorList>
            <person name="Xie L."/>
            <person name="Yoshida N."/>
            <person name="Ishii S."/>
            <person name="Meng L."/>
        </authorList>
    </citation>
    <scope>NUCLEOTIDE SEQUENCE [LARGE SCALE GENOMIC DNA]</scope>
    <source>
        <strain evidence="9 10">NIT-T3</strain>
    </source>
</reference>